<sequence length="262" mass="29602">MPISLHNVYSGYSRGSYILKDINMEISSNTIVLGPNGSGKTTLFRTIIGITPTVKGEVKIDDLDLETIRGSPGLISTNLREVYIQYVASAWELASLYLDLQGGDFGRFNDLVRFFNIARDLDKKPYKLSTGTQTLLYDLIALSTNARYVLLDEPFESVDPAKRVLLLKEIINYRGTVLLNTHTTWLLKQMSEWNVYLMVRGHVYGVISVNELVSSRISLSRGLDTLLELKLEDKSIYLNKVNGIPLSELDSLDKLYEVITWQ</sequence>
<name>A0A832AL36_9CREN</name>
<dbReference type="InterPro" id="IPR003439">
    <property type="entry name" value="ABC_transporter-like_ATP-bd"/>
</dbReference>
<dbReference type="PROSITE" id="PS50893">
    <property type="entry name" value="ABC_TRANSPORTER_2"/>
    <property type="match status" value="1"/>
</dbReference>
<dbReference type="SUPFAM" id="SSF52540">
    <property type="entry name" value="P-loop containing nucleoside triphosphate hydrolases"/>
    <property type="match status" value="1"/>
</dbReference>
<comment type="caution">
    <text evidence="4">The sequence shown here is derived from an EMBL/GenBank/DDBJ whole genome shotgun (WGS) entry which is preliminary data.</text>
</comment>
<protein>
    <submittedName>
        <fullName evidence="4">ATP-binding cassette domain-containing protein</fullName>
    </submittedName>
</protein>
<dbReference type="SMART" id="SM00382">
    <property type="entry name" value="AAA"/>
    <property type="match status" value="1"/>
</dbReference>
<dbReference type="AlphaFoldDB" id="A0A832AL36"/>
<evidence type="ECO:0000313" key="4">
    <source>
        <dbReference type="EMBL" id="HFQ78830.1"/>
    </source>
</evidence>
<dbReference type="Pfam" id="PF00005">
    <property type="entry name" value="ABC_tran"/>
    <property type="match status" value="1"/>
</dbReference>
<dbReference type="EMBL" id="DTAU01000073">
    <property type="protein sequence ID" value="HFQ78830.1"/>
    <property type="molecule type" value="Genomic_DNA"/>
</dbReference>
<organism evidence="4">
    <name type="scientific">Ignisphaera aggregans</name>
    <dbReference type="NCBI Taxonomy" id="334771"/>
    <lineage>
        <taxon>Archaea</taxon>
        <taxon>Thermoproteota</taxon>
        <taxon>Thermoprotei</taxon>
        <taxon>Desulfurococcales</taxon>
        <taxon>Desulfurococcaceae</taxon>
        <taxon>Ignisphaera</taxon>
    </lineage>
</organism>
<feature type="domain" description="ABC transporter" evidence="3">
    <location>
        <begin position="3"/>
        <end position="225"/>
    </location>
</feature>
<dbReference type="GO" id="GO:0005524">
    <property type="term" value="F:ATP binding"/>
    <property type="evidence" value="ECO:0007669"/>
    <property type="project" value="UniProtKB-KW"/>
</dbReference>
<proteinExistence type="predicted"/>
<dbReference type="InterPro" id="IPR027417">
    <property type="entry name" value="P-loop_NTPase"/>
</dbReference>
<dbReference type="Gene3D" id="3.40.50.300">
    <property type="entry name" value="P-loop containing nucleotide triphosphate hydrolases"/>
    <property type="match status" value="1"/>
</dbReference>
<accession>A0A832AL36</accession>
<dbReference type="GO" id="GO:0016887">
    <property type="term" value="F:ATP hydrolysis activity"/>
    <property type="evidence" value="ECO:0007669"/>
    <property type="project" value="InterPro"/>
</dbReference>
<gene>
    <name evidence="4" type="ORF">ENT99_03900</name>
</gene>
<evidence type="ECO:0000259" key="3">
    <source>
        <dbReference type="PROSITE" id="PS50893"/>
    </source>
</evidence>
<keyword evidence="1" id="KW-0547">Nucleotide-binding</keyword>
<dbReference type="InterPro" id="IPR003593">
    <property type="entry name" value="AAA+_ATPase"/>
</dbReference>
<dbReference type="PANTHER" id="PTHR43850">
    <property type="entry name" value="ABC TRANSPORTER ATP-BINDING PROTEIN MA_4021-RELATED"/>
    <property type="match status" value="1"/>
</dbReference>
<evidence type="ECO:0000256" key="1">
    <source>
        <dbReference type="ARBA" id="ARBA00022741"/>
    </source>
</evidence>
<reference evidence="4" key="1">
    <citation type="journal article" date="2020" name="mSystems">
        <title>Genome- and Community-Level Interaction Insights into Carbon Utilization and Element Cycling Functions of Hydrothermarchaeota in Hydrothermal Sediment.</title>
        <authorList>
            <person name="Zhou Z."/>
            <person name="Liu Y."/>
            <person name="Xu W."/>
            <person name="Pan J."/>
            <person name="Luo Z.H."/>
            <person name="Li M."/>
        </authorList>
    </citation>
    <scope>NUCLEOTIDE SEQUENCE</scope>
    <source>
        <strain evidence="4">SpSt-629</strain>
    </source>
</reference>
<evidence type="ECO:0000256" key="2">
    <source>
        <dbReference type="ARBA" id="ARBA00022840"/>
    </source>
</evidence>
<keyword evidence="2 4" id="KW-0067">ATP-binding</keyword>
<dbReference type="PANTHER" id="PTHR43850:SF2">
    <property type="entry name" value="ABC TRANSPORTER ATP-BINDING PROTEIN MA_4021-RELATED"/>
    <property type="match status" value="1"/>
</dbReference>